<evidence type="ECO:0000313" key="1">
    <source>
        <dbReference type="EMBL" id="OCT67569.1"/>
    </source>
</evidence>
<dbReference type="EMBL" id="CM004480">
    <property type="protein sequence ID" value="OCT67569.1"/>
    <property type="molecule type" value="Genomic_DNA"/>
</dbReference>
<reference evidence="2" key="1">
    <citation type="journal article" date="2016" name="Nature">
        <title>Genome evolution in the allotetraploid frog Xenopus laevis.</title>
        <authorList>
            <person name="Session A.M."/>
            <person name="Uno Y."/>
            <person name="Kwon T."/>
            <person name="Chapman J.A."/>
            <person name="Toyoda A."/>
            <person name="Takahashi S."/>
            <person name="Fukui A."/>
            <person name="Hikosaka A."/>
            <person name="Suzuki A."/>
            <person name="Kondo M."/>
            <person name="van Heeringen S.J."/>
            <person name="Quigley I."/>
            <person name="Heinz S."/>
            <person name="Ogino H."/>
            <person name="Ochi H."/>
            <person name="Hellsten U."/>
            <person name="Lyons J.B."/>
            <person name="Simakov O."/>
            <person name="Putnam N."/>
            <person name="Stites J."/>
            <person name="Kuroki Y."/>
            <person name="Tanaka T."/>
            <person name="Michiue T."/>
            <person name="Watanabe M."/>
            <person name="Bogdanovic O."/>
            <person name="Lister R."/>
            <person name="Georgiou G."/>
            <person name="Paranjpe S.S."/>
            <person name="van Kruijsbergen I."/>
            <person name="Shu S."/>
            <person name="Carlson J."/>
            <person name="Kinoshita T."/>
            <person name="Ohta Y."/>
            <person name="Mawaribuchi S."/>
            <person name="Jenkins J."/>
            <person name="Grimwood J."/>
            <person name="Schmutz J."/>
            <person name="Mitros T."/>
            <person name="Mozaffari S.V."/>
            <person name="Suzuki Y."/>
            <person name="Haramoto Y."/>
            <person name="Yamamoto T.S."/>
            <person name="Takagi C."/>
            <person name="Heald R."/>
            <person name="Miller K."/>
            <person name="Haudenschild C."/>
            <person name="Kitzman J."/>
            <person name="Nakayama T."/>
            <person name="Izutsu Y."/>
            <person name="Robert J."/>
            <person name="Fortriede J."/>
            <person name="Burns K."/>
            <person name="Lotay V."/>
            <person name="Karimi K."/>
            <person name="Yasuoka Y."/>
            <person name="Dichmann D.S."/>
            <person name="Flajnik M.F."/>
            <person name="Houston D.W."/>
            <person name="Shendure J."/>
            <person name="DuPasquier L."/>
            <person name="Vize P.D."/>
            <person name="Zorn A.M."/>
            <person name="Ito M."/>
            <person name="Marcotte E.M."/>
            <person name="Wallingford J.B."/>
            <person name="Ito Y."/>
            <person name="Asashima M."/>
            <person name="Ueno N."/>
            <person name="Matsuda Y."/>
            <person name="Veenstra G.J."/>
            <person name="Fujiyama A."/>
            <person name="Harland R.M."/>
            <person name="Taira M."/>
            <person name="Rokhsar D.S."/>
        </authorList>
    </citation>
    <scope>NUCLEOTIDE SEQUENCE [LARGE SCALE GENOMIC DNA]</scope>
    <source>
        <strain evidence="2">J</strain>
    </source>
</reference>
<name>A0A974C6T6_XENLA</name>
<dbReference type="Proteomes" id="UP000694892">
    <property type="component" value="Chromosome 8L"/>
</dbReference>
<dbReference type="AlphaFoldDB" id="A0A974C6T6"/>
<evidence type="ECO:0000313" key="2">
    <source>
        <dbReference type="Proteomes" id="UP000694892"/>
    </source>
</evidence>
<protein>
    <submittedName>
        <fullName evidence="1">Uncharacterized protein</fullName>
    </submittedName>
</protein>
<organism evidence="1 2">
    <name type="scientific">Xenopus laevis</name>
    <name type="common">African clawed frog</name>
    <dbReference type="NCBI Taxonomy" id="8355"/>
    <lineage>
        <taxon>Eukaryota</taxon>
        <taxon>Metazoa</taxon>
        <taxon>Chordata</taxon>
        <taxon>Craniata</taxon>
        <taxon>Vertebrata</taxon>
        <taxon>Euteleostomi</taxon>
        <taxon>Amphibia</taxon>
        <taxon>Batrachia</taxon>
        <taxon>Anura</taxon>
        <taxon>Pipoidea</taxon>
        <taxon>Pipidae</taxon>
        <taxon>Xenopodinae</taxon>
        <taxon>Xenopus</taxon>
        <taxon>Xenopus</taxon>
    </lineage>
</organism>
<sequence length="108" mass="12005">MGSMGKSSQKCIRTRSSLAANCCAQFEVNKLPAFSYGYAKTLLPNFDPNHFTLQKWAIGQYQMPSTFTSTIYKNDAFSSHKVLSSTAEVEYTGIIHLSHKGLDITFVV</sequence>
<gene>
    <name evidence="1" type="ORF">XELAEV_18038867mg</name>
</gene>
<proteinExistence type="predicted"/>
<accession>A0A974C6T6</accession>